<proteinExistence type="predicted"/>
<dbReference type="GO" id="GO:0005096">
    <property type="term" value="F:GTPase activator activity"/>
    <property type="evidence" value="ECO:0007669"/>
    <property type="project" value="UniProtKB-KW"/>
</dbReference>
<evidence type="ECO:0000313" key="4">
    <source>
        <dbReference type="Proteomes" id="UP000075883"/>
    </source>
</evidence>
<dbReference type="Proteomes" id="UP000075883">
    <property type="component" value="Unassembled WGS sequence"/>
</dbReference>
<protein>
    <recommendedName>
        <fullName evidence="2">Rab-GAP TBC domain-containing protein</fullName>
    </recommendedName>
</protein>
<feature type="region of interest" description="Disordered" evidence="1">
    <location>
        <begin position="822"/>
        <end position="864"/>
    </location>
</feature>
<dbReference type="VEuPathDB" id="VectorBase:ACUA025049"/>
<evidence type="ECO:0000313" key="3">
    <source>
        <dbReference type="EnsemblMetazoa" id="ACUA025049-PA"/>
    </source>
</evidence>
<reference evidence="3" key="2">
    <citation type="submission" date="2020-05" db="UniProtKB">
        <authorList>
            <consortium name="EnsemblMetazoa"/>
        </authorList>
    </citation>
    <scope>IDENTIFICATION</scope>
    <source>
        <strain evidence="3">A-37</strain>
    </source>
</reference>
<feature type="region of interest" description="Disordered" evidence="1">
    <location>
        <begin position="555"/>
        <end position="698"/>
    </location>
</feature>
<dbReference type="Gene3D" id="1.10.472.80">
    <property type="entry name" value="Ypt/Rab-GAP domain of gyp1p, domain 3"/>
    <property type="match status" value="1"/>
</dbReference>
<feature type="compositionally biased region" description="Basic and acidic residues" evidence="1">
    <location>
        <begin position="933"/>
        <end position="943"/>
    </location>
</feature>
<dbReference type="SMART" id="SM00164">
    <property type="entry name" value="TBC"/>
    <property type="match status" value="1"/>
</dbReference>
<feature type="compositionally biased region" description="Low complexity" evidence="1">
    <location>
        <begin position="1102"/>
        <end position="1114"/>
    </location>
</feature>
<organism evidence="3 4">
    <name type="scientific">Anopheles culicifacies</name>
    <dbReference type="NCBI Taxonomy" id="139723"/>
    <lineage>
        <taxon>Eukaryota</taxon>
        <taxon>Metazoa</taxon>
        <taxon>Ecdysozoa</taxon>
        <taxon>Arthropoda</taxon>
        <taxon>Hexapoda</taxon>
        <taxon>Insecta</taxon>
        <taxon>Pterygota</taxon>
        <taxon>Neoptera</taxon>
        <taxon>Endopterygota</taxon>
        <taxon>Diptera</taxon>
        <taxon>Nematocera</taxon>
        <taxon>Culicoidea</taxon>
        <taxon>Culicidae</taxon>
        <taxon>Anophelinae</taxon>
        <taxon>Anopheles</taxon>
        <taxon>culicifacies species complex</taxon>
    </lineage>
</organism>
<feature type="compositionally biased region" description="Polar residues" evidence="1">
    <location>
        <begin position="993"/>
        <end position="1014"/>
    </location>
</feature>
<feature type="compositionally biased region" description="Low complexity" evidence="1">
    <location>
        <begin position="1045"/>
        <end position="1057"/>
    </location>
</feature>
<dbReference type="AlphaFoldDB" id="A0A182MSA3"/>
<feature type="domain" description="Rab-GAP TBC" evidence="2">
    <location>
        <begin position="81"/>
        <end position="273"/>
    </location>
</feature>
<reference evidence="4" key="1">
    <citation type="submission" date="2013-09" db="EMBL/GenBank/DDBJ databases">
        <title>The Genome Sequence of Anopheles culicifacies species A.</title>
        <authorList>
            <consortium name="The Broad Institute Genomics Platform"/>
            <person name="Neafsey D.E."/>
            <person name="Besansky N."/>
            <person name="Howell P."/>
            <person name="Walton C."/>
            <person name="Young S.K."/>
            <person name="Zeng Q."/>
            <person name="Gargeya S."/>
            <person name="Fitzgerald M."/>
            <person name="Haas B."/>
            <person name="Abouelleil A."/>
            <person name="Allen A.W."/>
            <person name="Alvarado L."/>
            <person name="Arachchi H.M."/>
            <person name="Berlin A.M."/>
            <person name="Chapman S.B."/>
            <person name="Gainer-Dewar J."/>
            <person name="Goldberg J."/>
            <person name="Griggs A."/>
            <person name="Gujja S."/>
            <person name="Hansen M."/>
            <person name="Howarth C."/>
            <person name="Imamovic A."/>
            <person name="Ireland A."/>
            <person name="Larimer J."/>
            <person name="McCowan C."/>
            <person name="Murphy C."/>
            <person name="Pearson M."/>
            <person name="Poon T.W."/>
            <person name="Priest M."/>
            <person name="Roberts A."/>
            <person name="Saif S."/>
            <person name="Shea T."/>
            <person name="Sisk P."/>
            <person name="Sykes S."/>
            <person name="Wortman J."/>
            <person name="Nusbaum C."/>
            <person name="Birren B."/>
        </authorList>
    </citation>
    <scope>NUCLEOTIDE SEQUENCE [LARGE SCALE GENOMIC DNA]</scope>
    <source>
        <strain evidence="4">A-37</strain>
    </source>
</reference>
<feature type="compositionally biased region" description="Low complexity" evidence="1">
    <location>
        <begin position="659"/>
        <end position="695"/>
    </location>
</feature>
<dbReference type="InterPro" id="IPR050302">
    <property type="entry name" value="Rab_GAP_TBC_domain"/>
</dbReference>
<accession>A0A182MSA3</accession>
<feature type="compositionally biased region" description="Low complexity" evidence="1">
    <location>
        <begin position="485"/>
        <end position="507"/>
    </location>
</feature>
<dbReference type="Gene3D" id="1.10.8.270">
    <property type="entry name" value="putative rabgap domain of human tbc1 domain family member 14 like domains"/>
    <property type="match status" value="1"/>
</dbReference>
<dbReference type="InterPro" id="IPR000195">
    <property type="entry name" value="Rab-GAP-TBC_dom"/>
</dbReference>
<sequence>MPKSQTNRSFILLNRYGFIHANSKDDKPPQKRGPHDSKTLEIEMGRVKKWLKLLGLSSQPVKRPWDDKAVQAKVRKRVFKGIPEKVRGKVWCKLLNLEQVMKAEEGKYKKMLDLARNWSTEARQIDKDVNRQFRDHIFYRERYSDMQRSLFNVLVAYSMYNTEVGYCQGMSGLAGVLLMYMKEEEAFWALSILLADAKFAMHGLFIEGFPKLTRFLAHHDKIITKFIPKLKKHFDQCNLDSILYSLKWFFVVFIERIPFSLCLRVWDIYLLDGEKVVTAMAYNILRMHKHHILKLRDMDQIVQYIQTQLCKDFGFDDDTVIKNLEQCMEELRKAGLELPPPPSEIELPKKEFGIFVEPTAAAQIGRRKQEFTETEKEVTETVKLKREITEQEIANLNRTATAPGGSTQQLNTVHIAESEDGASLLGSSRKSLADTSVTSTADLSMLSGGQSQRSHQPYDLCVDDQIPSEDEGDGESSPVSKRKQSTMPSASPGTASSTAYATASTATTRPVWVRSATSAIGSTSVVERSPSALQLMTPRAMSPHDVVRIYVPPAPPEEVQQSGTSTVANNHDRTIVHPDGAGVNGTAGQRRRNRASRTSYHDEDEDDESKTRRNSEIDLQSISTAVSGTVPGNGNVAPSGYGSGRYNDFVSGDFQGQQPSMLPSIPLSPSASQNNYASNGRSTSSSRRGSMSRKSPAPTLDSEFIIECSHLKNRKYVPPPDHHSSHNSLVLSVGGGIPAYGSRNGSESNIHRMTSFEELAKAKLQHHLSGSGGSGAITGGSSSSLLRSTTEDYYAARQTVSVAKVTSASTHNRMARSEIYESIESQEESHYDSPRRRQQPTDTSSELYDGTTAGGSMHKHSRGHKSDYNIQYRNLSLQGASAGGPISPQSDGGGDWVEYRPFKTSSRQNSGNDSSPFDYDPLHADGGGSSEGPSKESVTERYNRFFNNDEEEDDRDGLNGGAVASYRHREDEDKLLTKSSDDSSTSPPPAVSRPSQLPQYQRQQANTGYSTGSYQRQRPRQRQPSSTSPSHTAHQNGTTPTNEMVPLLPVSPSSNNSTMSGRKGYTAPMAHSDGTTSPPLSSAIPVSSVKRKYSTESSSHVPAAGTSAASTPTGTRRRGSNASASAMSPPVVNSRIPVGLKSPTSPTGSLQGSFRSGIPTQKSSRLPTSKAPDVADRLPQYQYGTASGPASLALSPPASSFQRAGSAQGSAGSGVYSSNSRIGSSRSAHQIQSDSNKIRIQINPSQSYSSSSTTGG</sequence>
<dbReference type="EnsemblMetazoa" id="ACUA025049-RA">
    <property type="protein sequence ID" value="ACUA025049-PA"/>
    <property type="gene ID" value="ACUA025049"/>
</dbReference>
<dbReference type="EMBL" id="AXCM01012166">
    <property type="status" value="NOT_ANNOTATED_CDS"/>
    <property type="molecule type" value="Genomic_DNA"/>
</dbReference>
<dbReference type="Pfam" id="PF00566">
    <property type="entry name" value="RabGAP-TBC"/>
    <property type="match status" value="1"/>
</dbReference>
<dbReference type="PANTHER" id="PTHR47219:SF25">
    <property type="entry name" value="RAB-GAP TBC DOMAIN-CONTAINING PROTEIN"/>
    <property type="match status" value="1"/>
</dbReference>
<feature type="compositionally biased region" description="Polar residues" evidence="1">
    <location>
        <begin position="617"/>
        <end position="632"/>
    </location>
</feature>
<feature type="compositionally biased region" description="Polar residues" evidence="1">
    <location>
        <begin position="903"/>
        <end position="915"/>
    </location>
</feature>
<name>A0A182MSA3_9DIPT</name>
<feature type="compositionally biased region" description="Low complexity" evidence="1">
    <location>
        <begin position="1186"/>
        <end position="1227"/>
    </location>
</feature>
<feature type="compositionally biased region" description="Low complexity" evidence="1">
    <location>
        <begin position="1245"/>
        <end position="1256"/>
    </location>
</feature>
<evidence type="ECO:0000259" key="2">
    <source>
        <dbReference type="PROSITE" id="PS50086"/>
    </source>
</evidence>
<dbReference type="PROSITE" id="PS50086">
    <property type="entry name" value="TBC_RABGAP"/>
    <property type="match status" value="1"/>
</dbReference>
<dbReference type="SUPFAM" id="SSF47923">
    <property type="entry name" value="Ypt/Rab-GAP domain of gyp1p"/>
    <property type="match status" value="2"/>
</dbReference>
<dbReference type="PANTHER" id="PTHR47219">
    <property type="entry name" value="RAB GTPASE-ACTIVATING PROTEIN 1-LIKE"/>
    <property type="match status" value="1"/>
</dbReference>
<feature type="compositionally biased region" description="Polar residues" evidence="1">
    <location>
        <begin position="1142"/>
        <end position="1167"/>
    </location>
</feature>
<evidence type="ECO:0000256" key="1">
    <source>
        <dbReference type="SAM" id="MobiDB-lite"/>
    </source>
</evidence>
<dbReference type="InterPro" id="IPR035969">
    <property type="entry name" value="Rab-GAP_TBC_sf"/>
</dbReference>
<feature type="region of interest" description="Disordered" evidence="1">
    <location>
        <begin position="879"/>
        <end position="1256"/>
    </location>
</feature>
<dbReference type="GO" id="GO:0031267">
    <property type="term" value="F:small GTPase binding"/>
    <property type="evidence" value="ECO:0007669"/>
    <property type="project" value="TreeGrafter"/>
</dbReference>
<feature type="region of interest" description="Disordered" evidence="1">
    <location>
        <begin position="462"/>
        <end position="507"/>
    </location>
</feature>
<feature type="compositionally biased region" description="Polar residues" evidence="1">
    <location>
        <begin position="1031"/>
        <end position="1042"/>
    </location>
</feature>
<keyword evidence="4" id="KW-1185">Reference proteome</keyword>
<feature type="compositionally biased region" description="Polar residues" evidence="1">
    <location>
        <begin position="559"/>
        <end position="569"/>
    </location>
</feature>
<dbReference type="STRING" id="139723.A0A182MSA3"/>
<feature type="compositionally biased region" description="Basic and acidic residues" evidence="1">
    <location>
        <begin position="967"/>
        <end position="981"/>
    </location>
</feature>